<feature type="transmembrane region" description="Helical" evidence="7">
    <location>
        <begin position="169"/>
        <end position="190"/>
    </location>
</feature>
<sequence>MADFTYLAIDNKGKEKKGTIQAENKGDAVTQIKKNEMTLIRIEEANILTKDIEFSFGSGIKIRDLSVFCRQFISMINAGVTIIDALEMLSVATENKTMAKTIVKVRANIQKGETLSESMAKYPKIFPSIMISMVAAGEASGKLEVAFERMAERFEKKAKLDAMLKKASVYPTIVMIVSVIVIIVMLVQIIPTYKSMFDQLGADLPIQTVLAVKLSDFIIARWYVLVGLLIAFIVAVNVYKKTIPGQITFGTIARKLPVFGIINVKNASANFARTLSTLVYAGLPMVEALEITSNTMENYLYKECLKKAKEEVVKGVPMSEPIQKSGLFPPMVGYMTRIGEETGDIEGMLSKLADYYDEEVEMATQTLMAALEPMIMMVLAGIVILLISVIMGPMISMYGALDNL</sequence>
<protein>
    <submittedName>
        <fullName evidence="9">Type II secretion system F family protein</fullName>
    </submittedName>
</protein>
<dbReference type="InterPro" id="IPR042094">
    <property type="entry name" value="T2SS_GspF_sf"/>
</dbReference>
<comment type="similarity">
    <text evidence="2">Belongs to the GSP F family.</text>
</comment>
<evidence type="ECO:0000256" key="2">
    <source>
        <dbReference type="ARBA" id="ARBA00005745"/>
    </source>
</evidence>
<dbReference type="InterPro" id="IPR003004">
    <property type="entry name" value="GspF/PilC"/>
</dbReference>
<gene>
    <name evidence="9" type="ORF">JJN12_04665</name>
</gene>
<evidence type="ECO:0000256" key="6">
    <source>
        <dbReference type="ARBA" id="ARBA00023136"/>
    </source>
</evidence>
<evidence type="ECO:0000256" key="7">
    <source>
        <dbReference type="SAM" id="Phobius"/>
    </source>
</evidence>
<reference evidence="9 10" key="1">
    <citation type="submission" date="2021-01" db="EMBL/GenBank/DDBJ databases">
        <title>Isolation and description of Catonella massiliensis sp. nov., a novel Catonella species, isolated from a stable periodontitis subject.</title>
        <authorList>
            <person name="Antezack A."/>
            <person name="Boxberger M."/>
            <person name="La Scola B."/>
            <person name="Monnet-Corti V."/>
        </authorList>
    </citation>
    <scope>NUCLEOTIDE SEQUENCE [LARGE SCALE GENOMIC DNA]</scope>
    <source>
        <strain evidence="9 10">Marseille-Q4567</strain>
    </source>
</reference>
<evidence type="ECO:0000259" key="8">
    <source>
        <dbReference type="Pfam" id="PF00482"/>
    </source>
</evidence>
<dbReference type="InterPro" id="IPR018076">
    <property type="entry name" value="T2SS_GspF_dom"/>
</dbReference>
<dbReference type="Proteomes" id="UP000604730">
    <property type="component" value="Unassembled WGS sequence"/>
</dbReference>
<feature type="transmembrane region" description="Helical" evidence="7">
    <location>
        <begin position="220"/>
        <end position="239"/>
    </location>
</feature>
<comment type="caution">
    <text evidence="9">The sequence shown here is derived from an EMBL/GenBank/DDBJ whole genome shotgun (WGS) entry which is preliminary data.</text>
</comment>
<dbReference type="PANTHER" id="PTHR30012">
    <property type="entry name" value="GENERAL SECRETION PATHWAY PROTEIN"/>
    <property type="match status" value="1"/>
</dbReference>
<evidence type="ECO:0000256" key="5">
    <source>
        <dbReference type="ARBA" id="ARBA00022989"/>
    </source>
</evidence>
<keyword evidence="3" id="KW-1003">Cell membrane</keyword>
<keyword evidence="6 7" id="KW-0472">Membrane</keyword>
<keyword evidence="5 7" id="KW-1133">Transmembrane helix</keyword>
<dbReference type="PANTHER" id="PTHR30012:SF0">
    <property type="entry name" value="TYPE II SECRETION SYSTEM PROTEIN F-RELATED"/>
    <property type="match status" value="1"/>
</dbReference>
<dbReference type="RefSeq" id="WP_208428585.1">
    <property type="nucleotide sequence ID" value="NZ_JAEPRJ010000001.1"/>
</dbReference>
<evidence type="ECO:0000256" key="4">
    <source>
        <dbReference type="ARBA" id="ARBA00022692"/>
    </source>
</evidence>
<feature type="domain" description="Type II secretion system protein GspF" evidence="8">
    <location>
        <begin position="271"/>
        <end position="393"/>
    </location>
</feature>
<dbReference type="Pfam" id="PF00482">
    <property type="entry name" value="T2SSF"/>
    <property type="match status" value="2"/>
</dbReference>
<name>A0ABS1IYW0_9FIRM</name>
<dbReference type="EMBL" id="JAEPRJ010000001">
    <property type="protein sequence ID" value="MBK5897078.1"/>
    <property type="molecule type" value="Genomic_DNA"/>
</dbReference>
<dbReference type="PRINTS" id="PR00812">
    <property type="entry name" value="BCTERIALGSPF"/>
</dbReference>
<accession>A0ABS1IYW0</accession>
<evidence type="ECO:0000313" key="9">
    <source>
        <dbReference type="EMBL" id="MBK5897078.1"/>
    </source>
</evidence>
<organism evidence="9 10">
    <name type="scientific">Catonella massiliensis</name>
    <dbReference type="NCBI Taxonomy" id="2799636"/>
    <lineage>
        <taxon>Bacteria</taxon>
        <taxon>Bacillati</taxon>
        <taxon>Bacillota</taxon>
        <taxon>Clostridia</taxon>
        <taxon>Lachnospirales</taxon>
        <taxon>Lachnospiraceae</taxon>
        <taxon>Catonella</taxon>
    </lineage>
</organism>
<dbReference type="Gene3D" id="1.20.81.30">
    <property type="entry name" value="Type II secretion system (T2SS), domain F"/>
    <property type="match status" value="2"/>
</dbReference>
<evidence type="ECO:0000256" key="3">
    <source>
        <dbReference type="ARBA" id="ARBA00022475"/>
    </source>
</evidence>
<evidence type="ECO:0000313" key="10">
    <source>
        <dbReference type="Proteomes" id="UP000604730"/>
    </source>
</evidence>
<comment type="subcellular location">
    <subcellularLocation>
        <location evidence="1">Cell membrane</location>
        <topology evidence="1">Multi-pass membrane protein</topology>
    </subcellularLocation>
</comment>
<keyword evidence="10" id="KW-1185">Reference proteome</keyword>
<evidence type="ECO:0000256" key="1">
    <source>
        <dbReference type="ARBA" id="ARBA00004651"/>
    </source>
</evidence>
<feature type="domain" description="Type II secretion system protein GspF" evidence="8">
    <location>
        <begin position="68"/>
        <end position="191"/>
    </location>
</feature>
<feature type="transmembrane region" description="Helical" evidence="7">
    <location>
        <begin position="375"/>
        <end position="401"/>
    </location>
</feature>
<proteinExistence type="inferred from homology"/>
<keyword evidence="4 7" id="KW-0812">Transmembrane</keyword>